<dbReference type="SUPFAM" id="SSF81383">
    <property type="entry name" value="F-box domain"/>
    <property type="match status" value="1"/>
</dbReference>
<dbReference type="PROSITE" id="PS50181">
    <property type="entry name" value="FBOX"/>
    <property type="match status" value="1"/>
</dbReference>
<gene>
    <name evidence="4" type="ORF">MNEG_8720</name>
</gene>
<dbReference type="Pfam" id="PF12937">
    <property type="entry name" value="F-box-like"/>
    <property type="match status" value="1"/>
</dbReference>
<organism evidence="4 5">
    <name type="scientific">Monoraphidium neglectum</name>
    <dbReference type="NCBI Taxonomy" id="145388"/>
    <lineage>
        <taxon>Eukaryota</taxon>
        <taxon>Viridiplantae</taxon>
        <taxon>Chlorophyta</taxon>
        <taxon>core chlorophytes</taxon>
        <taxon>Chlorophyceae</taxon>
        <taxon>CS clade</taxon>
        <taxon>Sphaeropleales</taxon>
        <taxon>Selenastraceae</taxon>
        <taxon>Monoraphidium</taxon>
    </lineage>
</organism>
<comment type="similarity">
    <text evidence="1">Belongs to the JARID1 histone demethylase family.</text>
</comment>
<dbReference type="GO" id="GO:0000987">
    <property type="term" value="F:cis-regulatory region sequence-specific DNA binding"/>
    <property type="evidence" value="ECO:0007669"/>
    <property type="project" value="TreeGrafter"/>
</dbReference>
<evidence type="ECO:0000259" key="3">
    <source>
        <dbReference type="PROSITE" id="PS51184"/>
    </source>
</evidence>
<dbReference type="KEGG" id="mng:MNEG_8720"/>
<dbReference type="PROSITE" id="PS51184">
    <property type="entry name" value="JMJC"/>
    <property type="match status" value="1"/>
</dbReference>
<keyword evidence="5" id="KW-1185">Reference proteome</keyword>
<sequence length="285" mass="32030">MACPPHPYGIKPNGQAFLEACGDARGPGLGHMGALPDEVLLQLLYLLPASDLQRLGMASRALYAYCHFDELWKALLLERRYVAGSHRALAVRGLYSDLLYRPWLCATAELLPEWLEVENVDRRADLSLEEFRERYEAPNRPVIITDAAGRWPAVKKWTRQHLLQAFAGREVIVGNAAMRLAPYLAYADNNTDEMPLYMFDKAFALAAPQLARDYSVPSYFSDDLFELLGEEGRPDYRWLIIGPRRSGSSFHVDPNATSAWNAVITGAKKWILYPPGCTPPGVHVR</sequence>
<reference evidence="4 5" key="1">
    <citation type="journal article" date="2013" name="BMC Genomics">
        <title>Reconstruction of the lipid metabolism for the microalga Monoraphidium neglectum from its genome sequence reveals characteristics suitable for biofuel production.</title>
        <authorList>
            <person name="Bogen C."/>
            <person name="Al-Dilaimi A."/>
            <person name="Albersmeier A."/>
            <person name="Wichmann J."/>
            <person name="Grundmann M."/>
            <person name="Rupp O."/>
            <person name="Lauersen K.J."/>
            <person name="Blifernez-Klassen O."/>
            <person name="Kalinowski J."/>
            <person name="Goesmann A."/>
            <person name="Mussgnug J.H."/>
            <person name="Kruse O."/>
        </authorList>
    </citation>
    <scope>NUCLEOTIDE SEQUENCE [LARGE SCALE GENOMIC DNA]</scope>
    <source>
        <strain evidence="4 5">SAG 48.87</strain>
    </source>
</reference>
<dbReference type="PANTHER" id="PTHR12480">
    <property type="entry name" value="ARGININE DEMETHYLASE AND LYSYL-HYDROXYLASE JMJD"/>
    <property type="match status" value="1"/>
</dbReference>
<dbReference type="GeneID" id="25741595"/>
<dbReference type="RefSeq" id="XP_013898264.1">
    <property type="nucleotide sequence ID" value="XM_014042810.1"/>
</dbReference>
<dbReference type="STRING" id="145388.A0A0D2M7A5"/>
<feature type="domain" description="F-box" evidence="2">
    <location>
        <begin position="29"/>
        <end position="75"/>
    </location>
</feature>
<dbReference type="PANTHER" id="PTHR12480:SF21">
    <property type="entry name" value="JMJC DOMAIN-CONTAINING PROTEIN 8"/>
    <property type="match status" value="1"/>
</dbReference>
<dbReference type="EMBL" id="KK101907">
    <property type="protein sequence ID" value="KIY99244.1"/>
    <property type="molecule type" value="Genomic_DNA"/>
</dbReference>
<evidence type="ECO:0000313" key="5">
    <source>
        <dbReference type="Proteomes" id="UP000054498"/>
    </source>
</evidence>
<dbReference type="Proteomes" id="UP000054498">
    <property type="component" value="Unassembled WGS sequence"/>
</dbReference>
<dbReference type="InterPro" id="IPR041667">
    <property type="entry name" value="Cupin_8"/>
</dbReference>
<dbReference type="SUPFAM" id="SSF51197">
    <property type="entry name" value="Clavaminate synthase-like"/>
    <property type="match status" value="1"/>
</dbReference>
<evidence type="ECO:0000259" key="2">
    <source>
        <dbReference type="PROSITE" id="PS50181"/>
    </source>
</evidence>
<accession>A0A0D2M7A5</accession>
<protein>
    <submittedName>
        <fullName evidence="4">F-box protein</fullName>
    </submittedName>
</protein>
<dbReference type="AlphaFoldDB" id="A0A0D2M7A5"/>
<dbReference type="InterPro" id="IPR003347">
    <property type="entry name" value="JmjC_dom"/>
</dbReference>
<dbReference type="Gene3D" id="2.60.120.650">
    <property type="entry name" value="Cupin"/>
    <property type="match status" value="1"/>
</dbReference>
<dbReference type="GO" id="GO:0005634">
    <property type="term" value="C:nucleus"/>
    <property type="evidence" value="ECO:0007669"/>
    <property type="project" value="TreeGrafter"/>
</dbReference>
<name>A0A0D2M7A5_9CHLO</name>
<feature type="domain" description="JmjC" evidence="3">
    <location>
        <begin position="205"/>
        <end position="285"/>
    </location>
</feature>
<dbReference type="InterPro" id="IPR001810">
    <property type="entry name" value="F-box_dom"/>
</dbReference>
<proteinExistence type="inferred from homology"/>
<dbReference type="Pfam" id="PF13621">
    <property type="entry name" value="Cupin_8"/>
    <property type="match status" value="1"/>
</dbReference>
<evidence type="ECO:0000256" key="1">
    <source>
        <dbReference type="ARBA" id="ARBA00006801"/>
    </source>
</evidence>
<dbReference type="InterPro" id="IPR036047">
    <property type="entry name" value="F-box-like_dom_sf"/>
</dbReference>
<evidence type="ECO:0000313" key="4">
    <source>
        <dbReference type="EMBL" id="KIY99244.1"/>
    </source>
</evidence>
<dbReference type="InterPro" id="IPR050910">
    <property type="entry name" value="JMJD6_ArgDemeth/LysHydrox"/>
</dbReference>
<dbReference type="OrthoDB" id="424465at2759"/>